<organism evidence="12 13">
    <name type="scientific">Cycloclasticus zancles 78-ME</name>
    <dbReference type="NCBI Taxonomy" id="1198232"/>
    <lineage>
        <taxon>Bacteria</taxon>
        <taxon>Pseudomonadati</taxon>
        <taxon>Pseudomonadota</taxon>
        <taxon>Gammaproteobacteria</taxon>
        <taxon>Thiotrichales</taxon>
        <taxon>Piscirickettsiaceae</taxon>
        <taxon>Cycloclasticus</taxon>
    </lineage>
</organism>
<dbReference type="Pfam" id="PF13561">
    <property type="entry name" value="adh_short_C2"/>
    <property type="match status" value="1"/>
</dbReference>
<dbReference type="PRINTS" id="PR00081">
    <property type="entry name" value="GDHRDH"/>
</dbReference>
<evidence type="ECO:0000256" key="4">
    <source>
        <dbReference type="ARBA" id="ARBA00022832"/>
    </source>
</evidence>
<feature type="active site" description="Proton acceptor" evidence="9">
    <location>
        <position position="156"/>
    </location>
</feature>
<evidence type="ECO:0000256" key="10">
    <source>
        <dbReference type="PIRSR" id="PIRSR000094-2"/>
    </source>
</evidence>
<protein>
    <recommendedName>
        <fullName evidence="8">Enoyl-[acyl-carrier-protein] reductase [NADH]</fullName>
        <ecNumber evidence="8">1.3.1.9</ecNumber>
    </recommendedName>
</protein>
<dbReference type="GO" id="GO:0004318">
    <property type="term" value="F:enoyl-[acyl-carrier-protein] reductase (NADH) activity"/>
    <property type="evidence" value="ECO:0007669"/>
    <property type="project" value="UniProtKB-EC"/>
</dbReference>
<keyword evidence="4" id="KW-0276">Fatty acid metabolism</keyword>
<dbReference type="AlphaFoldDB" id="S5TWS2"/>
<feature type="binding site" evidence="11">
    <location>
        <position position="163"/>
    </location>
    <ligand>
        <name>NAD(+)</name>
        <dbReference type="ChEBI" id="CHEBI:57540"/>
    </ligand>
</feature>
<dbReference type="PANTHER" id="PTHR43159">
    <property type="entry name" value="ENOYL-[ACYL-CARRIER-PROTEIN] REDUCTASE"/>
    <property type="match status" value="1"/>
</dbReference>
<keyword evidence="13" id="KW-1185">Reference proteome</keyword>
<evidence type="ECO:0000256" key="6">
    <source>
        <dbReference type="ARBA" id="ARBA00023098"/>
    </source>
</evidence>
<dbReference type="PATRIC" id="fig|1198232.3.peg.1283"/>
<comment type="similarity">
    <text evidence="2 8">Belongs to the short-chain dehydrogenases/reductases (SDR) family. FabI subfamily.</text>
</comment>
<evidence type="ECO:0000256" key="3">
    <source>
        <dbReference type="ARBA" id="ARBA00022516"/>
    </source>
</evidence>
<reference evidence="12 13" key="1">
    <citation type="submission" date="2013-05" db="EMBL/GenBank/DDBJ databases">
        <title>Between feast and famine: a lifestyle of most important marine PAH-degrading bacterium Cycloclasticus sp. 7ME.</title>
        <authorList>
            <person name="Yakimov M.M."/>
            <person name="Messina E."/>
            <person name="Genovese M."/>
            <person name="Denaro R."/>
            <person name="Crisafi F."/>
            <person name="Russo D."/>
            <person name="Cappello S."/>
            <person name="Santisi S."/>
            <person name="Smedile F."/>
            <person name="Golyshina O.V."/>
            <person name="Tran H."/>
            <person name="Pieper D.H."/>
            <person name="Golyshin P.N."/>
            <person name="Giuliano L."/>
        </authorList>
    </citation>
    <scope>NUCLEOTIDE SEQUENCE [LARGE SCALE GENOMIC DNA]</scope>
    <source>
        <strain evidence="12 13">78-ME</strain>
    </source>
</reference>
<reference evidence="13" key="2">
    <citation type="journal article" date="2016" name="Environ. Microbiol. Rep.">
        <title>Analysis of defence systems and a conjugative IncP-1 plasmid in the marine polyaromatic hydrocarbons-degrading bacterium Cycloclasticus sp. 78-ME.</title>
        <authorList>
            <person name="Yakimov M.M."/>
            <person name="Crisafi F."/>
            <person name="Messina E."/>
            <person name="Smedile F."/>
            <person name="Lopatina A."/>
            <person name="Denaro R."/>
            <person name="Pieper D.H."/>
            <person name="Golyshin P.N."/>
            <person name="Giuliano L."/>
        </authorList>
    </citation>
    <scope>NUCLEOTIDE SEQUENCE [LARGE SCALE GENOMIC DNA]</scope>
    <source>
        <strain evidence="13">78-ME</strain>
    </source>
</reference>
<keyword evidence="8 11" id="KW-0520">NAD</keyword>
<dbReference type="EC" id="1.3.1.9" evidence="8"/>
<dbReference type="EMBL" id="CP005996">
    <property type="protein sequence ID" value="AGS39615.1"/>
    <property type="molecule type" value="Genomic_DNA"/>
</dbReference>
<accession>S5TWS2</accession>
<comment type="pathway">
    <text evidence="1">Lipid metabolism; fatty acid biosynthesis.</text>
</comment>
<gene>
    <name evidence="12" type="primary">fabI</name>
    <name evidence="12" type="ORF">CYCME_1286</name>
</gene>
<dbReference type="eggNOG" id="COG0623">
    <property type="taxonomic scope" value="Bacteria"/>
</dbReference>
<feature type="binding site" evidence="11">
    <location>
        <begin position="192"/>
        <end position="196"/>
    </location>
    <ligand>
        <name>NAD(+)</name>
        <dbReference type="ChEBI" id="CHEBI:57540"/>
    </ligand>
</feature>
<keyword evidence="3 8" id="KW-0444">Lipid biosynthesis</keyword>
<dbReference type="NCBIfam" id="NF005717">
    <property type="entry name" value="PRK07533.1"/>
    <property type="match status" value="1"/>
</dbReference>
<sequence length="256" mass="27701">MIDTLKGKKGLVIGIANEDSIAWGCAKAFHDAGAELAITYVHPKTEAYSRPLAEELDVPIFMQCDVEKEDELDALFQRINEEWGELDFMLHSIAFAPKQDLGGRVTDCSREGFAKAMDISCHSFIRMARKAEPLMKNGGCLLTVSYYGAEKVVDHYNIMGPVKAALEASVRYLAAELGSGGIRVNSLSPGPIATRAASGIGHFDALLEQAKQKSPEHALVCINCVGAYARFLVSDEAHLVTGSNVYIDAGFNIMGT</sequence>
<dbReference type="RefSeq" id="WP_020932463.1">
    <property type="nucleotide sequence ID" value="NC_021917.1"/>
</dbReference>
<dbReference type="PIRSF" id="PIRSF000094">
    <property type="entry name" value="Enoyl-ACP_rdct"/>
    <property type="match status" value="1"/>
</dbReference>
<evidence type="ECO:0000256" key="5">
    <source>
        <dbReference type="ARBA" id="ARBA00023002"/>
    </source>
</evidence>
<dbReference type="KEGG" id="cza:CYCME_1286"/>
<evidence type="ECO:0000313" key="12">
    <source>
        <dbReference type="EMBL" id="AGS39615.1"/>
    </source>
</evidence>
<keyword evidence="7 8" id="KW-0275">Fatty acid biosynthesis</keyword>
<dbReference type="PANTHER" id="PTHR43159:SF2">
    <property type="entry name" value="ENOYL-[ACYL-CARRIER-PROTEIN] REDUCTASE [NADH], CHLOROPLASTIC"/>
    <property type="match status" value="1"/>
</dbReference>
<feature type="binding site" evidence="11">
    <location>
        <begin position="65"/>
        <end position="66"/>
    </location>
    <ligand>
        <name>NAD(+)</name>
        <dbReference type="ChEBI" id="CHEBI:57540"/>
    </ligand>
</feature>
<keyword evidence="5 8" id="KW-0560">Oxidoreductase</keyword>
<feature type="active site" description="Proton acceptor" evidence="9">
    <location>
        <position position="146"/>
    </location>
</feature>
<dbReference type="InterPro" id="IPR014358">
    <property type="entry name" value="Enoyl-ACP_Rdtase_NADH"/>
</dbReference>
<dbReference type="HOGENOM" id="CLU_010194_10_1_6"/>
<feature type="binding site" evidence="11">
    <location>
        <begin position="20"/>
        <end position="21"/>
    </location>
    <ligand>
        <name>NAD(+)</name>
        <dbReference type="ChEBI" id="CHEBI:57540"/>
    </ligand>
</feature>
<evidence type="ECO:0000256" key="2">
    <source>
        <dbReference type="ARBA" id="ARBA00009233"/>
    </source>
</evidence>
<evidence type="ECO:0000256" key="7">
    <source>
        <dbReference type="ARBA" id="ARBA00023160"/>
    </source>
</evidence>
<evidence type="ECO:0000256" key="1">
    <source>
        <dbReference type="ARBA" id="ARBA00005194"/>
    </source>
</evidence>
<dbReference type="InterPro" id="IPR036291">
    <property type="entry name" value="NAD(P)-bd_dom_sf"/>
</dbReference>
<dbReference type="Proteomes" id="UP000015380">
    <property type="component" value="Chromosome"/>
</dbReference>
<evidence type="ECO:0000256" key="11">
    <source>
        <dbReference type="PIRSR" id="PIRSR000094-3"/>
    </source>
</evidence>
<feature type="binding site" evidence="11">
    <location>
        <position position="93"/>
    </location>
    <ligand>
        <name>NAD(+)</name>
        <dbReference type="ChEBI" id="CHEBI:57540"/>
    </ligand>
</feature>
<keyword evidence="6" id="KW-0443">Lipid metabolism</keyword>
<evidence type="ECO:0000313" key="13">
    <source>
        <dbReference type="Proteomes" id="UP000015380"/>
    </source>
</evidence>
<dbReference type="UniPathway" id="UPA00094"/>
<dbReference type="InterPro" id="IPR002347">
    <property type="entry name" value="SDR_fam"/>
</dbReference>
<evidence type="ECO:0000256" key="9">
    <source>
        <dbReference type="PIRSR" id="PIRSR000094-1"/>
    </source>
</evidence>
<name>S5TWS2_9GAMM</name>
<dbReference type="CDD" id="cd05372">
    <property type="entry name" value="ENR_SDR"/>
    <property type="match status" value="1"/>
</dbReference>
<dbReference type="Gene3D" id="1.10.8.400">
    <property type="entry name" value="Enoyl acyl carrier protein reductase"/>
    <property type="match status" value="1"/>
</dbReference>
<dbReference type="SUPFAM" id="SSF51735">
    <property type="entry name" value="NAD(P)-binding Rossmann-fold domains"/>
    <property type="match status" value="1"/>
</dbReference>
<proteinExistence type="inferred from homology"/>
<comment type="catalytic activity">
    <reaction evidence="8">
        <text>a 2,3-saturated acyl-[ACP] + NAD(+) = a (2E)-enoyl-[ACP] + NADH + H(+)</text>
        <dbReference type="Rhea" id="RHEA:10240"/>
        <dbReference type="Rhea" id="RHEA-COMP:9925"/>
        <dbReference type="Rhea" id="RHEA-COMP:9926"/>
        <dbReference type="ChEBI" id="CHEBI:15378"/>
        <dbReference type="ChEBI" id="CHEBI:57540"/>
        <dbReference type="ChEBI" id="CHEBI:57945"/>
        <dbReference type="ChEBI" id="CHEBI:78784"/>
        <dbReference type="ChEBI" id="CHEBI:78785"/>
        <dbReference type="EC" id="1.3.1.9"/>
    </reaction>
</comment>
<feature type="binding site" evidence="10">
    <location>
        <position position="96"/>
    </location>
    <ligand>
        <name>substrate</name>
    </ligand>
</feature>
<dbReference type="Gene3D" id="3.40.50.720">
    <property type="entry name" value="NAD(P)-binding Rossmann-like Domain"/>
    <property type="match status" value="1"/>
</dbReference>
<dbReference type="GO" id="GO:0006633">
    <property type="term" value="P:fatty acid biosynthetic process"/>
    <property type="evidence" value="ECO:0007669"/>
    <property type="project" value="UniProtKB-UniPathway"/>
</dbReference>
<feature type="binding site" evidence="11">
    <location>
        <position position="14"/>
    </location>
    <ligand>
        <name>NAD(+)</name>
        <dbReference type="ChEBI" id="CHEBI:57540"/>
    </ligand>
</feature>
<evidence type="ECO:0000256" key="8">
    <source>
        <dbReference type="PIRNR" id="PIRNR000094"/>
    </source>
</evidence>